<dbReference type="AlphaFoldDB" id="A0A2T0XR12"/>
<name>A0A2T0XR12_9BACT</name>
<evidence type="ECO:0000313" key="3">
    <source>
        <dbReference type="Proteomes" id="UP000252733"/>
    </source>
</evidence>
<dbReference type="InterPro" id="IPR022642">
    <property type="entry name" value="CheR_C"/>
</dbReference>
<sequence length="273" mass="31660">MGVTLGINDLKMVTAEMAQYPDMDYSGLSFSFLKRRLTYVFEKLKVRKLVTFKERLSESEFREEVKYHMAVKVTEMFRDPGFWRSVRHNIFPALGERFSVWFPDTPSGEELFSFLVLLKESNLLDSVDIVCQHPSEKLCSEISLGVFDSRNGELNHSNYKRLEESDRFEDYFTNENGELTFKRSLLKNCRFRTKAAGIAEEGELFDFIVFRNSGINYSYGRHEELFKEIVEHIRPGGFLAIGVKESISGSLKDYLAVVDDKESLYRKPGVKNE</sequence>
<keyword evidence="2" id="KW-0808">Transferase</keyword>
<dbReference type="OrthoDB" id="9816309at2"/>
<evidence type="ECO:0000313" key="2">
    <source>
        <dbReference type="EMBL" id="RCW29519.1"/>
    </source>
</evidence>
<dbReference type="Pfam" id="PF01739">
    <property type="entry name" value="CheR"/>
    <property type="match status" value="1"/>
</dbReference>
<proteinExistence type="predicted"/>
<protein>
    <submittedName>
        <fullName evidence="2">Chemotaxis methyl-accepting protein methylase</fullName>
    </submittedName>
</protein>
<dbReference type="InterPro" id="IPR000780">
    <property type="entry name" value="CheR_MeTrfase"/>
</dbReference>
<dbReference type="PANTHER" id="PTHR24422">
    <property type="entry name" value="CHEMOTAXIS PROTEIN METHYLTRANSFERASE"/>
    <property type="match status" value="1"/>
</dbReference>
<keyword evidence="2" id="KW-0489">Methyltransferase</keyword>
<dbReference type="Proteomes" id="UP000252733">
    <property type="component" value="Unassembled WGS sequence"/>
</dbReference>
<keyword evidence="3" id="KW-1185">Reference proteome</keyword>
<dbReference type="Gene3D" id="3.40.50.150">
    <property type="entry name" value="Vaccinia Virus protein VP39"/>
    <property type="match status" value="1"/>
</dbReference>
<dbReference type="STRING" id="1168289.GCA_000259075_00325"/>
<organism evidence="2 3">
    <name type="scientific">Marinilabilia salmonicolor</name>
    <dbReference type="NCBI Taxonomy" id="989"/>
    <lineage>
        <taxon>Bacteria</taxon>
        <taxon>Pseudomonadati</taxon>
        <taxon>Bacteroidota</taxon>
        <taxon>Bacteroidia</taxon>
        <taxon>Marinilabiliales</taxon>
        <taxon>Marinilabiliaceae</taxon>
        <taxon>Marinilabilia</taxon>
    </lineage>
</organism>
<dbReference type="GO" id="GO:0008757">
    <property type="term" value="F:S-adenosylmethionine-dependent methyltransferase activity"/>
    <property type="evidence" value="ECO:0007669"/>
    <property type="project" value="InterPro"/>
</dbReference>
<dbReference type="RefSeq" id="WP_106152089.1">
    <property type="nucleotide sequence ID" value="NZ_PVTS01000003.1"/>
</dbReference>
<dbReference type="GO" id="GO:0032259">
    <property type="term" value="P:methylation"/>
    <property type="evidence" value="ECO:0007669"/>
    <property type="project" value="UniProtKB-KW"/>
</dbReference>
<dbReference type="PANTHER" id="PTHR24422:SF10">
    <property type="entry name" value="CHEMOTAXIS PROTEIN METHYLTRANSFERASE 2"/>
    <property type="match status" value="1"/>
</dbReference>
<dbReference type="EMBL" id="QPIZ01000027">
    <property type="protein sequence ID" value="RCW29519.1"/>
    <property type="molecule type" value="Genomic_DNA"/>
</dbReference>
<accession>A0A2T0XR12</accession>
<dbReference type="PRINTS" id="PR00996">
    <property type="entry name" value="CHERMTFRASE"/>
</dbReference>
<gene>
    <name evidence="2" type="ORF">DFO77_12712</name>
</gene>
<dbReference type="PROSITE" id="PS50123">
    <property type="entry name" value="CHER"/>
    <property type="match status" value="1"/>
</dbReference>
<comment type="caution">
    <text evidence="2">The sequence shown here is derived from an EMBL/GenBank/DDBJ whole genome shotgun (WGS) entry which is preliminary data.</text>
</comment>
<dbReference type="SMART" id="SM00138">
    <property type="entry name" value="MeTrc"/>
    <property type="match status" value="1"/>
</dbReference>
<dbReference type="InterPro" id="IPR029063">
    <property type="entry name" value="SAM-dependent_MTases_sf"/>
</dbReference>
<dbReference type="SUPFAM" id="SSF53335">
    <property type="entry name" value="S-adenosyl-L-methionine-dependent methyltransferases"/>
    <property type="match status" value="1"/>
</dbReference>
<dbReference type="InterPro" id="IPR050903">
    <property type="entry name" value="Bact_Chemotaxis_MeTrfase"/>
</dbReference>
<feature type="domain" description="CheR-type methyltransferase" evidence="1">
    <location>
        <begin position="1"/>
        <end position="270"/>
    </location>
</feature>
<evidence type="ECO:0000259" key="1">
    <source>
        <dbReference type="PROSITE" id="PS50123"/>
    </source>
</evidence>
<reference evidence="2 3" key="1">
    <citation type="submission" date="2018-07" db="EMBL/GenBank/DDBJ databases">
        <title>Freshwater and sediment microbial communities from various areas in North America, analyzing microbe dynamics in response to fracking.</title>
        <authorList>
            <person name="Lamendella R."/>
        </authorList>
    </citation>
    <scope>NUCLEOTIDE SEQUENCE [LARGE SCALE GENOMIC DNA]</scope>
    <source>
        <strain evidence="2 3">160A</strain>
    </source>
</reference>